<sequence>MVYDLEETMIQKYFGRVSFLDRGLLISTVFVLNAKSISQVYQLIQVKFEITEEQILDLKITNRNAIKTHKDSSLKQWMEKRKAGEQR</sequence>
<accession>A0A2N0B7R1</accession>
<accession>A0A2N0BI79</accession>
<name>A0A2N0BI79_9LEPT</name>
<dbReference type="OrthoDB" id="9892435at2"/>
<protein>
    <submittedName>
        <fullName evidence="1">Uncharacterized protein</fullName>
    </submittedName>
</protein>
<gene>
    <name evidence="1" type="ORF">CH379_12330</name>
</gene>
<organism evidence="1">
    <name type="scientific">Leptospira ellisii</name>
    <dbReference type="NCBI Taxonomy" id="2023197"/>
    <lineage>
        <taxon>Bacteria</taxon>
        <taxon>Pseudomonadati</taxon>
        <taxon>Spirochaetota</taxon>
        <taxon>Spirochaetia</taxon>
        <taxon>Leptospirales</taxon>
        <taxon>Leptospiraceae</taxon>
        <taxon>Leptospira</taxon>
    </lineage>
</organism>
<comment type="caution">
    <text evidence="1">The sequence shown here is derived from an EMBL/GenBank/DDBJ whole genome shotgun (WGS) entry which is preliminary data.</text>
</comment>
<dbReference type="AlphaFoldDB" id="A0A2N0BI79"/>
<proteinExistence type="predicted"/>
<reference evidence="1" key="1">
    <citation type="submission" date="2017-07" db="EMBL/GenBank/DDBJ databases">
        <title>Leptospira spp. isolated from tropical soils.</title>
        <authorList>
            <person name="Thibeaux R."/>
            <person name="Iraola G."/>
            <person name="Ferres I."/>
            <person name="Bierque E."/>
            <person name="Girault D."/>
            <person name="Soupe-Gilbert M.-E."/>
            <person name="Picardeau M."/>
            <person name="Goarant C."/>
        </authorList>
    </citation>
    <scope>NUCLEOTIDE SEQUENCE [LARGE SCALE GENOMIC DNA]</scope>
    <source>
        <strain evidence="1">ATI7-C-A5</strain>
    </source>
</reference>
<evidence type="ECO:0000313" key="1">
    <source>
        <dbReference type="EMBL" id="PJZ92584.1"/>
    </source>
</evidence>
<dbReference type="EMBL" id="NPEF01000122">
    <property type="protein sequence ID" value="PJZ92584.1"/>
    <property type="molecule type" value="Genomic_DNA"/>
</dbReference>